<organism evidence="2 3">
    <name type="scientific">Intoshia linei</name>
    <dbReference type="NCBI Taxonomy" id="1819745"/>
    <lineage>
        <taxon>Eukaryota</taxon>
        <taxon>Metazoa</taxon>
        <taxon>Spiralia</taxon>
        <taxon>Lophotrochozoa</taxon>
        <taxon>Mesozoa</taxon>
        <taxon>Orthonectida</taxon>
        <taxon>Rhopaluridae</taxon>
        <taxon>Intoshia</taxon>
    </lineage>
</organism>
<dbReference type="PANTHER" id="PTHR46564">
    <property type="entry name" value="TRANSPOSASE"/>
    <property type="match status" value="1"/>
</dbReference>
<keyword evidence="3" id="KW-1185">Reference proteome</keyword>
<dbReference type="GO" id="GO:0003676">
    <property type="term" value="F:nucleic acid binding"/>
    <property type="evidence" value="ECO:0007669"/>
    <property type="project" value="InterPro"/>
</dbReference>
<protein>
    <recommendedName>
        <fullName evidence="1">Tc1-like transposase DDE domain-containing protein</fullName>
    </recommendedName>
</protein>
<evidence type="ECO:0000313" key="2">
    <source>
        <dbReference type="EMBL" id="OAF71011.1"/>
    </source>
</evidence>
<dbReference type="EMBL" id="LWCA01000089">
    <property type="protein sequence ID" value="OAF71011.1"/>
    <property type="molecule type" value="Genomic_DNA"/>
</dbReference>
<dbReference type="Gene3D" id="3.30.420.10">
    <property type="entry name" value="Ribonuclease H-like superfamily/Ribonuclease H"/>
    <property type="match status" value="1"/>
</dbReference>
<dbReference type="PANTHER" id="PTHR46564:SF1">
    <property type="entry name" value="TRANSPOSASE"/>
    <property type="match status" value="1"/>
</dbReference>
<dbReference type="Proteomes" id="UP000078046">
    <property type="component" value="Unassembled WGS sequence"/>
</dbReference>
<comment type="caution">
    <text evidence="2">The sequence shown here is derived from an EMBL/GenBank/DDBJ whole genome shotgun (WGS) entry which is preliminary data.</text>
</comment>
<dbReference type="InterPro" id="IPR038717">
    <property type="entry name" value="Tc1-like_DDE_dom"/>
</dbReference>
<gene>
    <name evidence="2" type="ORF">A3Q56_01238</name>
</gene>
<dbReference type="InterPro" id="IPR036397">
    <property type="entry name" value="RNaseH_sf"/>
</dbReference>
<accession>A0A177BBW7</accession>
<sequence>MLEAVNPDSETKGWALKGRRAIIHLPNSKGPNIHLISGMTSTGLVYPIIKRGSLRNEGAHQWLKEMLNTFRNQGNEFNNTVVVCDNASCHSRLESILENEIDSDVEIIRLAPYSCVLNPIENAWSKIKSVIKEHISRKSTSIVNPISEINMGEQRLIWLE</sequence>
<name>A0A177BBW7_9BILA</name>
<dbReference type="OrthoDB" id="6226438at2759"/>
<dbReference type="Pfam" id="PF13358">
    <property type="entry name" value="DDE_3"/>
    <property type="match status" value="1"/>
</dbReference>
<dbReference type="AlphaFoldDB" id="A0A177BBW7"/>
<reference evidence="2 3" key="1">
    <citation type="submission" date="2016-04" db="EMBL/GenBank/DDBJ databases">
        <title>The genome of Intoshia linei affirms orthonectids as highly simplified spiralians.</title>
        <authorList>
            <person name="Mikhailov K.V."/>
            <person name="Slusarev G.S."/>
            <person name="Nikitin M.A."/>
            <person name="Logacheva M.D."/>
            <person name="Penin A."/>
            <person name="Aleoshin V."/>
            <person name="Panchin Y.V."/>
        </authorList>
    </citation>
    <scope>NUCLEOTIDE SEQUENCE [LARGE SCALE GENOMIC DNA]</scope>
    <source>
        <strain evidence="2">Intl2013</strain>
        <tissue evidence="2">Whole animal</tissue>
    </source>
</reference>
<proteinExistence type="predicted"/>
<evidence type="ECO:0000313" key="3">
    <source>
        <dbReference type="Proteomes" id="UP000078046"/>
    </source>
</evidence>
<feature type="domain" description="Tc1-like transposase DDE" evidence="1">
    <location>
        <begin position="9"/>
        <end position="134"/>
    </location>
</feature>
<evidence type="ECO:0000259" key="1">
    <source>
        <dbReference type="Pfam" id="PF13358"/>
    </source>
</evidence>